<feature type="compositionally biased region" description="Polar residues" evidence="1">
    <location>
        <begin position="46"/>
        <end position="58"/>
    </location>
</feature>
<organism evidence="2 3">
    <name type="scientific">Prorocentrum cordatum</name>
    <dbReference type="NCBI Taxonomy" id="2364126"/>
    <lineage>
        <taxon>Eukaryota</taxon>
        <taxon>Sar</taxon>
        <taxon>Alveolata</taxon>
        <taxon>Dinophyceae</taxon>
        <taxon>Prorocentrales</taxon>
        <taxon>Prorocentraceae</taxon>
        <taxon>Prorocentrum</taxon>
    </lineage>
</organism>
<feature type="compositionally biased region" description="Basic and acidic residues" evidence="1">
    <location>
        <begin position="147"/>
        <end position="156"/>
    </location>
</feature>
<protein>
    <submittedName>
        <fullName evidence="2">Uncharacterized protein</fullName>
    </submittedName>
</protein>
<reference evidence="2" key="1">
    <citation type="submission" date="2023-10" db="EMBL/GenBank/DDBJ databases">
        <authorList>
            <person name="Chen Y."/>
            <person name="Shah S."/>
            <person name="Dougan E. K."/>
            <person name="Thang M."/>
            <person name="Chan C."/>
        </authorList>
    </citation>
    <scope>NUCLEOTIDE SEQUENCE [LARGE SCALE GENOMIC DNA]</scope>
</reference>
<feature type="compositionally biased region" description="Basic and acidic residues" evidence="1">
    <location>
        <begin position="59"/>
        <end position="68"/>
    </location>
</feature>
<feature type="region of interest" description="Disordered" evidence="1">
    <location>
        <begin position="43"/>
        <end position="69"/>
    </location>
</feature>
<dbReference type="Proteomes" id="UP001189429">
    <property type="component" value="Unassembled WGS sequence"/>
</dbReference>
<sequence>MPSVAHWKSKAWRGSVNVTKTKPLFRLSVAFIGMKRRSKCPWNPESWMSSRTSASTPTRDVHQREAHRAGAPVGLCLEVVARGGRVFWHRGSAAGRAPLAREVQHGHAFAQRRGRVGPPAGAPRRTSRVSDRASGKPAGSRSNRGSSQKEHSEPVQ</sequence>
<gene>
    <name evidence="2" type="ORF">PCOR1329_LOCUS30598</name>
</gene>
<keyword evidence="3" id="KW-1185">Reference proteome</keyword>
<name>A0ABN9SLH2_9DINO</name>
<proteinExistence type="predicted"/>
<feature type="region of interest" description="Disordered" evidence="1">
    <location>
        <begin position="94"/>
        <end position="156"/>
    </location>
</feature>
<evidence type="ECO:0000313" key="2">
    <source>
        <dbReference type="EMBL" id="CAK0832631.1"/>
    </source>
</evidence>
<evidence type="ECO:0000313" key="3">
    <source>
        <dbReference type="Proteomes" id="UP001189429"/>
    </source>
</evidence>
<accession>A0ABN9SLH2</accession>
<dbReference type="EMBL" id="CAUYUJ010011803">
    <property type="protein sequence ID" value="CAK0832631.1"/>
    <property type="molecule type" value="Genomic_DNA"/>
</dbReference>
<evidence type="ECO:0000256" key="1">
    <source>
        <dbReference type="SAM" id="MobiDB-lite"/>
    </source>
</evidence>
<comment type="caution">
    <text evidence="2">The sequence shown here is derived from an EMBL/GenBank/DDBJ whole genome shotgun (WGS) entry which is preliminary data.</text>
</comment>